<organism evidence="2 3">
    <name type="scientific">Dawidia soli</name>
    <dbReference type="NCBI Taxonomy" id="2782352"/>
    <lineage>
        <taxon>Bacteria</taxon>
        <taxon>Pseudomonadati</taxon>
        <taxon>Bacteroidota</taxon>
        <taxon>Cytophagia</taxon>
        <taxon>Cytophagales</taxon>
        <taxon>Chryseotaleaceae</taxon>
        <taxon>Dawidia</taxon>
    </lineage>
</organism>
<evidence type="ECO:0000256" key="1">
    <source>
        <dbReference type="SAM" id="SignalP"/>
    </source>
</evidence>
<feature type="signal peptide" evidence="1">
    <location>
        <begin position="1"/>
        <end position="19"/>
    </location>
</feature>
<proteinExistence type="predicted"/>
<name>A0AAP2D7M2_9BACT</name>
<keyword evidence="3" id="KW-1185">Reference proteome</keyword>
<feature type="chain" id="PRO_5043024057" evidence="1">
    <location>
        <begin position="20"/>
        <end position="307"/>
    </location>
</feature>
<accession>A0AAP2D7M2</accession>
<protein>
    <submittedName>
        <fullName evidence="2">DUF2167 domain-containing protein</fullName>
    </submittedName>
</protein>
<dbReference type="RefSeq" id="WP_254090162.1">
    <property type="nucleotide sequence ID" value="NZ_JAHESC010000012.1"/>
</dbReference>
<dbReference type="InterPro" id="IPR018682">
    <property type="entry name" value="DUF2167_membr"/>
</dbReference>
<comment type="caution">
    <text evidence="2">The sequence shown here is derived from an EMBL/GenBank/DDBJ whole genome shotgun (WGS) entry which is preliminary data.</text>
</comment>
<evidence type="ECO:0000313" key="3">
    <source>
        <dbReference type="Proteomes" id="UP001319180"/>
    </source>
</evidence>
<reference evidence="2 3" key="1">
    <citation type="submission" date="2021-05" db="EMBL/GenBank/DDBJ databases">
        <title>A Polyphasic approach of four new species of the genus Ohtaekwangia: Ohtaekwangia histidinii sp. nov., Ohtaekwangia cretensis sp. nov., Ohtaekwangia indiensis sp. nov., Ohtaekwangia reichenbachii sp. nov. from diverse environment.</title>
        <authorList>
            <person name="Octaviana S."/>
        </authorList>
    </citation>
    <scope>NUCLEOTIDE SEQUENCE [LARGE SCALE GENOMIC DNA]</scope>
    <source>
        <strain evidence="2 3">PWU37</strain>
    </source>
</reference>
<dbReference type="EMBL" id="JAHESC010000012">
    <property type="protein sequence ID" value="MBT1686926.1"/>
    <property type="molecule type" value="Genomic_DNA"/>
</dbReference>
<dbReference type="Pfam" id="PF09935">
    <property type="entry name" value="DUF2167"/>
    <property type="match status" value="1"/>
</dbReference>
<keyword evidence="1" id="KW-0732">Signal</keyword>
<dbReference type="AlphaFoldDB" id="A0AAP2D7M2"/>
<evidence type="ECO:0000313" key="2">
    <source>
        <dbReference type="EMBL" id="MBT1686926.1"/>
    </source>
</evidence>
<dbReference type="Proteomes" id="UP001319180">
    <property type="component" value="Unassembled WGS sequence"/>
</dbReference>
<gene>
    <name evidence="2" type="ORF">KK078_10175</name>
</gene>
<sequence>MRKPLLTLLAAIFMMPAFAAYSGGSDSTNTFLDSLEASFQYQTGEIKLGDIGTLQVPKGFRYLDSAQARFVIHDLWGNPGGSGTLGMIVPENMAITNDAWAFIITYDGMGYVKDDDADEIDYDEMLQEIHKEEPEINQSRREAGYDPMYMIGWAAKPYYDADKKVLHWAKEIQFGDSVDVEHTLNYNVRILGRKGVVVLNAVALMHELPDVQANIDPVLSSFTYADGQKYSDFDPDIDEVAAWTIGGLVAGKVLAKAGFFALLLKNAKLIGLAVMGLFTAAWKWFKRKTEPPTVRTIGDDTNDAPQA</sequence>